<sequence length="284" mass="31666">MKTFRTSTYSIPCAGLTGHRKVTFAVLADLHGLVFGQNHQTLYKAIIDANPDAILVTGDMVVHGSTETLEAAAGLFLRLCEIAPVFYVLGNHEYKMYLNPDTRNIYLNYEKLLTSAGICFLHNEHMAVELQGSDFVFHGLELPIEYYHKPNSPALSLTTMEELIGMPSQPGVHVLLAHNPKYGNTYFSWGADLILSGHYHGGILRFNENHGLTCPQYLFLPPYCCGKFTRGSHHMIVSAGLGEHTIPVRIHNPRELILVDLIPARKRTGNPHKNRKVHGNGNSR</sequence>
<dbReference type="EMBL" id="QSKF01000010">
    <property type="protein sequence ID" value="RHE38909.1"/>
    <property type="molecule type" value="Genomic_DNA"/>
</dbReference>
<reference evidence="4 5" key="1">
    <citation type="submission" date="2018-08" db="EMBL/GenBank/DDBJ databases">
        <title>A genome reference for cultivated species of the human gut microbiota.</title>
        <authorList>
            <person name="Zou Y."/>
            <person name="Xue W."/>
            <person name="Luo G."/>
        </authorList>
    </citation>
    <scope>NUCLEOTIDE SEQUENCE [LARGE SCALE GENOMIC DNA]</scope>
    <source>
        <strain evidence="4 5">AM28-23</strain>
    </source>
</reference>
<evidence type="ECO:0000256" key="2">
    <source>
        <dbReference type="ARBA" id="ARBA00022801"/>
    </source>
</evidence>
<proteinExistence type="predicted"/>
<dbReference type="PANTHER" id="PTHR31302">
    <property type="entry name" value="TRANSMEMBRANE PROTEIN WITH METALLOPHOSPHOESTERASE DOMAIN-RELATED"/>
    <property type="match status" value="1"/>
</dbReference>
<organism evidence="4 5">
    <name type="scientific">Blautia obeum</name>
    <dbReference type="NCBI Taxonomy" id="40520"/>
    <lineage>
        <taxon>Bacteria</taxon>
        <taxon>Bacillati</taxon>
        <taxon>Bacillota</taxon>
        <taxon>Clostridia</taxon>
        <taxon>Lachnospirales</taxon>
        <taxon>Lachnospiraceae</taxon>
        <taxon>Blautia</taxon>
    </lineage>
</organism>
<dbReference type="Pfam" id="PF00149">
    <property type="entry name" value="Metallophos"/>
    <property type="match status" value="1"/>
</dbReference>
<feature type="domain" description="Calcineurin-like phosphoesterase" evidence="3">
    <location>
        <begin position="23"/>
        <end position="201"/>
    </location>
</feature>
<dbReference type="PANTHER" id="PTHR31302:SF31">
    <property type="entry name" value="PHOSPHODIESTERASE YAEI"/>
    <property type="match status" value="1"/>
</dbReference>
<dbReference type="AlphaFoldDB" id="A0A414J3E3"/>
<keyword evidence="1" id="KW-0479">Metal-binding</keyword>
<dbReference type="GO" id="GO:0009245">
    <property type="term" value="P:lipid A biosynthetic process"/>
    <property type="evidence" value="ECO:0007669"/>
    <property type="project" value="TreeGrafter"/>
</dbReference>
<dbReference type="GO" id="GO:0008758">
    <property type="term" value="F:UDP-2,3-diacylglucosamine hydrolase activity"/>
    <property type="evidence" value="ECO:0007669"/>
    <property type="project" value="TreeGrafter"/>
</dbReference>
<gene>
    <name evidence="4" type="ORF">DW740_12955</name>
</gene>
<evidence type="ECO:0000313" key="5">
    <source>
        <dbReference type="Proteomes" id="UP000283745"/>
    </source>
</evidence>
<comment type="caution">
    <text evidence="4">The sequence shown here is derived from an EMBL/GenBank/DDBJ whole genome shotgun (WGS) entry which is preliminary data.</text>
</comment>
<dbReference type="Gene3D" id="3.60.21.10">
    <property type="match status" value="1"/>
</dbReference>
<protein>
    <submittedName>
        <fullName evidence="4">Phosphohydrolase</fullName>
    </submittedName>
</protein>
<keyword evidence="2 4" id="KW-0378">Hydrolase</keyword>
<dbReference type="SUPFAM" id="SSF56300">
    <property type="entry name" value="Metallo-dependent phosphatases"/>
    <property type="match status" value="1"/>
</dbReference>
<name>A0A414J3E3_9FIRM</name>
<dbReference type="GO" id="GO:0046872">
    <property type="term" value="F:metal ion binding"/>
    <property type="evidence" value="ECO:0007669"/>
    <property type="project" value="UniProtKB-KW"/>
</dbReference>
<dbReference type="InterPro" id="IPR029052">
    <property type="entry name" value="Metallo-depent_PP-like"/>
</dbReference>
<dbReference type="InterPro" id="IPR004843">
    <property type="entry name" value="Calcineurin-like_PHP"/>
</dbReference>
<accession>A0A414J3E3</accession>
<dbReference type="GO" id="GO:0016020">
    <property type="term" value="C:membrane"/>
    <property type="evidence" value="ECO:0007669"/>
    <property type="project" value="GOC"/>
</dbReference>
<dbReference type="Proteomes" id="UP000283745">
    <property type="component" value="Unassembled WGS sequence"/>
</dbReference>
<dbReference type="RefSeq" id="WP_118048717.1">
    <property type="nucleotide sequence ID" value="NZ_CABJFK010000010.1"/>
</dbReference>
<evidence type="ECO:0000259" key="3">
    <source>
        <dbReference type="Pfam" id="PF00149"/>
    </source>
</evidence>
<dbReference type="InterPro" id="IPR051158">
    <property type="entry name" value="Metallophosphoesterase_sf"/>
</dbReference>
<evidence type="ECO:0000313" key="4">
    <source>
        <dbReference type="EMBL" id="RHE38909.1"/>
    </source>
</evidence>
<evidence type="ECO:0000256" key="1">
    <source>
        <dbReference type="ARBA" id="ARBA00022723"/>
    </source>
</evidence>